<comment type="caution">
    <text evidence="1">The sequence shown here is derived from an EMBL/GenBank/DDBJ whole genome shotgun (WGS) entry which is preliminary data.</text>
</comment>
<evidence type="ECO:0008006" key="3">
    <source>
        <dbReference type="Google" id="ProtNLM"/>
    </source>
</evidence>
<protein>
    <recommendedName>
        <fullName evidence="3">Transposase/invertase (TIGR01784 family)</fullName>
    </recommendedName>
</protein>
<keyword evidence="2" id="KW-1185">Reference proteome</keyword>
<sequence>MEYLLSDAFHELPDGFQSALECRARMLNINLGHNKKLMQRCKKLNEYACFVARIRGYLDRKYRLEDTVNLAVDECIEEGILADILKKNRSEVMNMILTHYDKKLHMQTVRKEGYEDGFQSGDKHRLKVLIQKKLQKGYTIPQIADLLEEDLTIIEQLINELQHSDK</sequence>
<dbReference type="Proteomes" id="UP000723714">
    <property type="component" value="Unassembled WGS sequence"/>
</dbReference>
<accession>A0ABS6D0G2</accession>
<evidence type="ECO:0000313" key="2">
    <source>
        <dbReference type="Proteomes" id="UP000723714"/>
    </source>
</evidence>
<organism evidence="1 2">
    <name type="scientific">Faecalicatena faecalis</name>
    <dbReference type="NCBI Taxonomy" id="2726362"/>
    <lineage>
        <taxon>Bacteria</taxon>
        <taxon>Bacillati</taxon>
        <taxon>Bacillota</taxon>
        <taxon>Clostridia</taxon>
        <taxon>Lachnospirales</taxon>
        <taxon>Lachnospiraceae</taxon>
        <taxon>Faecalicatena</taxon>
    </lineage>
</organism>
<evidence type="ECO:0000313" key="1">
    <source>
        <dbReference type="EMBL" id="MBU3875060.1"/>
    </source>
</evidence>
<reference evidence="1 2" key="1">
    <citation type="submission" date="2021-06" db="EMBL/GenBank/DDBJ databases">
        <title>Faecalicatena sp. nov. isolated from porcine feces.</title>
        <authorList>
            <person name="Oh B.S."/>
            <person name="Lee J.H."/>
        </authorList>
    </citation>
    <scope>NUCLEOTIDE SEQUENCE [LARGE SCALE GENOMIC DNA]</scope>
    <source>
        <strain evidence="1 2">AGMB00832</strain>
    </source>
</reference>
<dbReference type="RefSeq" id="WP_216239873.1">
    <property type="nucleotide sequence ID" value="NZ_JABACJ020000003.1"/>
</dbReference>
<name>A0ABS6D0G2_9FIRM</name>
<proteinExistence type="predicted"/>
<dbReference type="EMBL" id="JABACJ020000003">
    <property type="protein sequence ID" value="MBU3875060.1"/>
    <property type="molecule type" value="Genomic_DNA"/>
</dbReference>
<gene>
    <name evidence="1" type="ORF">HGO97_004440</name>
</gene>